<dbReference type="InterPro" id="IPR052387">
    <property type="entry name" value="Fibrocystin"/>
</dbReference>
<dbReference type="CDD" id="cd00102">
    <property type="entry name" value="IPT"/>
    <property type="match status" value="3"/>
</dbReference>
<dbReference type="PROSITE" id="PS50853">
    <property type="entry name" value="FN3"/>
    <property type="match status" value="1"/>
</dbReference>
<dbReference type="SMART" id="SM00429">
    <property type="entry name" value="IPT"/>
    <property type="match status" value="4"/>
</dbReference>
<organism evidence="4 5">
    <name type="scientific">Tepidibacter formicigenes DSM 15518</name>
    <dbReference type="NCBI Taxonomy" id="1123349"/>
    <lineage>
        <taxon>Bacteria</taxon>
        <taxon>Bacillati</taxon>
        <taxon>Bacillota</taxon>
        <taxon>Clostridia</taxon>
        <taxon>Peptostreptococcales</taxon>
        <taxon>Peptostreptococcaceae</taxon>
        <taxon>Tepidibacter</taxon>
    </lineage>
</organism>
<dbReference type="OrthoDB" id="1656124at2"/>
<dbReference type="RefSeq" id="WP_072889549.1">
    <property type="nucleotide sequence ID" value="NZ_FRAE01000050.1"/>
</dbReference>
<evidence type="ECO:0000313" key="4">
    <source>
        <dbReference type="EMBL" id="SHK25556.1"/>
    </source>
</evidence>
<dbReference type="InterPro" id="IPR014756">
    <property type="entry name" value="Ig_E-set"/>
</dbReference>
<dbReference type="InterPro" id="IPR036116">
    <property type="entry name" value="FN3_sf"/>
</dbReference>
<keyword evidence="2" id="KW-1133">Transmembrane helix</keyword>
<accession>A0A1M6QZJ2</accession>
<dbReference type="Gene3D" id="2.60.40.10">
    <property type="entry name" value="Immunoglobulins"/>
    <property type="match status" value="7"/>
</dbReference>
<evidence type="ECO:0000256" key="1">
    <source>
        <dbReference type="ARBA" id="ARBA00022729"/>
    </source>
</evidence>
<dbReference type="InterPro" id="IPR003961">
    <property type="entry name" value="FN3_dom"/>
</dbReference>
<dbReference type="SMART" id="SM00060">
    <property type="entry name" value="FN3"/>
    <property type="match status" value="1"/>
</dbReference>
<evidence type="ECO:0000259" key="3">
    <source>
        <dbReference type="PROSITE" id="PS50853"/>
    </source>
</evidence>
<proteinExistence type="predicted"/>
<keyword evidence="2" id="KW-0472">Membrane</keyword>
<dbReference type="InterPro" id="IPR002909">
    <property type="entry name" value="IPT_dom"/>
</dbReference>
<dbReference type="SUPFAM" id="SSF81296">
    <property type="entry name" value="E set domains"/>
    <property type="match status" value="5"/>
</dbReference>
<dbReference type="Pfam" id="PF01833">
    <property type="entry name" value="TIG"/>
    <property type="match status" value="4"/>
</dbReference>
<feature type="domain" description="Fibronectin type-III" evidence="3">
    <location>
        <begin position="1808"/>
        <end position="1895"/>
    </location>
</feature>
<keyword evidence="2" id="KW-0812">Transmembrane</keyword>
<dbReference type="InterPro" id="IPR013783">
    <property type="entry name" value="Ig-like_fold"/>
</dbReference>
<sequence>MKDKLIKGSIKRLTSLVLVFLMVFGMMPWQEIKSYAFDADKYYVDYITITKIHNEGGYSVNQTKLTIHGGYLQNATVGTMTSTGYKQFTNANPNTDSVLEFIVDGDIIGSSIDVGSISVPINQEGIPALSNINKRNVKEGIDTITLTGSNLDKIGTGTGDNGDPKYSAYYENKTGAGGTNNLPIDTQTSSQIITKALSGTPGFQNIVLQKEEKVYINFNNSNTNKVVGGINDGKNEIKITIQNTYLSQFRLVNEITPVNLTMNPNRGEAGDTGKLGDEVIFTADSGLDDYDVFFIKNLTDKFTDYHKGVDTTFTPDADGKQVLKTHLPNKRVDYIENGEYYVVITNKIPDGKNPDEEITKQYILTEKFTIIDAKQKMQVISVAPDNGPDTGSKVDISGVFFGTLNIPDLNLDDNTKNVAAPSGQDELMTITYGDGSGDTYKGINVTSVTRTIKVIVGDIATFSRNSEGTSYEYTFTDALDTISVITPQITDAESDPMKDVVIETVTTINLTSGDPVVIKDRAELKDGYTYNPSKITPKVEEITPSKVQVVKLNDSEYKIEEDMLISIEGQNFLIHKYTDNDGKEVVRYPVIELGNDIRLNKNNNGDNSNPNLYLKVFDKNGNELDGTQGNELGTKILVKIPKDTTIKLPGKTFVKVINPIRNTDTEGLSHTKNDAVEFVTAVDEPIIESVTPNIVTVDGGQDITVLGSNFKEGVKVFIDGKEVQGITREGDGKKITFKAPAGREGSTQIQVMNPSGAIAISEFIYVKTYTDPKITSFSPNKGSHGTLVVIKGDNFLKPDPTEKDTDEPAIYKLIGSRILIDGKDINDYNKDSNNKIILKDYKGPQEILYLDTNNNVKIREYYQSIILEDKDNEKSFYTLDINTKGEVVLSNRKNETYTITEKVGDNFKALSSSGSTYYIKLNTDTNNDQIIIEDSLNNHIRTLNMKTPYVFDTDGNITGHRIKIISKNELYFTVPILYVEKWYDITVQNPDTKSDSRFGQNGFYYYKTPKKNPTIDRLEPNQGSTEGGYTVDIYGTDFESNGDIKSRVFIGGVEVPAGDVIISTDKTKITIIMPEYPGNLKEEIEGDRKTVPVVITNSDGGNISKEDGFTYVIPTSNPQITKILPNSGSAAGGEVVQIWGSDFRYFEPYNDDNGNARYDDGEKFNDLNRNGKWDDLENKATYDELKADYDSNILPILPKIYFGKNTAQIIDFSDGYISVKTPVGENGNVDVYILNNDFGTSNKVQFNYKSSNPTITKIVPEIGRKQGEDNIEIHGSEFSKSEVNIVKAINPTVIEKTKPEDNFVLVRFGDINDKNISNITIDPGELNAGTIIGTKGNTKVGDLTVTYDSSDPNNKTINLSIQIGDKEYTAQITNYNDEEIYVPLNLLTYTDSNNQKEKYSGFELVKISIDLYARRVIVERGYSPETKFLNSGQIEVKTPSFYTIGIVPVTVINPDKGKAQGNFEYKNPDSFPKITEITRDGQASNLENINGEDIKVVKVNYKGNSIISIIGTDFRENAKISIGDLLEINYKDITPTLPNRLTFKMPEVDESAVGKIYKVVVQNEDGAFASSDDTSLEHPIYIMFTKGETNPKIDEITPDKASSDGGIKVTIKGSDFRETMDGFEKNIAVYFGEVKVPDEYVDVKDYKTIEITKLPAHAPGEVEVKVENPDGELSNTVTFTYLSNPKITGVVDSNDKSISEISVDGGEEIKIKGSDFMNGVRVVFAPVLEEVEDSTSADIIIIDENNNEKYYKLKEGTNGSEVEFIDSQNIKVKTPQGKLGTKGVIVINPDKSASNIYDLVYVVSQLNTPSKPKAELIYDKYIKITWDKVEGATSYEVYVIVDDSQPYLIGTTELTTFIYRDLEEDTEYKFIVKALGDYGLSKASPKSNTVETDDDVGYEDKDGEISEKTSMKKSGNTANILIGTDDYDEKQITIDLIKGDLAGSKEVIVSMPAKVVTSYLAKDITIIGSDFYIKFNPTAFNVSKMKENKNKSDAGVKFKVSLNEQTDSSSLSNEYILSASAFVGKDSSEIDYLKSKIEISLDFDVKKAQMRRMKNISLRRYDPYNSEWVYVKQRLDDYSTSINSTVDRLGRYSIIGERR</sequence>
<evidence type="ECO:0000313" key="5">
    <source>
        <dbReference type="Proteomes" id="UP000242497"/>
    </source>
</evidence>
<dbReference type="PANTHER" id="PTHR46769">
    <property type="entry name" value="POLYCYSTIC KIDNEY AND HEPATIC DISEASE 1 (AUTOSOMAL RECESSIVE)-LIKE 1"/>
    <property type="match status" value="1"/>
</dbReference>
<keyword evidence="1" id="KW-0732">Signal</keyword>
<evidence type="ECO:0000256" key="2">
    <source>
        <dbReference type="SAM" id="Phobius"/>
    </source>
</evidence>
<dbReference type="SUPFAM" id="SSF49265">
    <property type="entry name" value="Fibronectin type III"/>
    <property type="match status" value="1"/>
</dbReference>
<keyword evidence="5" id="KW-1185">Reference proteome</keyword>
<protein>
    <submittedName>
        <fullName evidence="4">IPT/TIG domain-containing protein</fullName>
    </submittedName>
</protein>
<dbReference type="STRING" id="1123349.SAMN02744037_01988"/>
<name>A0A1M6QZJ2_9FIRM</name>
<dbReference type="Proteomes" id="UP000242497">
    <property type="component" value="Unassembled WGS sequence"/>
</dbReference>
<reference evidence="5" key="1">
    <citation type="submission" date="2016-11" db="EMBL/GenBank/DDBJ databases">
        <authorList>
            <person name="Varghese N."/>
            <person name="Submissions S."/>
        </authorList>
    </citation>
    <scope>NUCLEOTIDE SEQUENCE [LARGE SCALE GENOMIC DNA]</scope>
    <source>
        <strain evidence="5">DSM 15518</strain>
    </source>
</reference>
<dbReference type="CDD" id="cd00063">
    <property type="entry name" value="FN3"/>
    <property type="match status" value="1"/>
</dbReference>
<dbReference type="PANTHER" id="PTHR46769:SF2">
    <property type="entry name" value="FIBROCYSTIN-L ISOFORM 2 PRECURSOR-RELATED"/>
    <property type="match status" value="1"/>
</dbReference>
<feature type="transmembrane region" description="Helical" evidence="2">
    <location>
        <begin position="12"/>
        <end position="29"/>
    </location>
</feature>
<gene>
    <name evidence="4" type="ORF">SAMN02744037_01988</name>
</gene>
<dbReference type="EMBL" id="FRAE01000050">
    <property type="protein sequence ID" value="SHK25556.1"/>
    <property type="molecule type" value="Genomic_DNA"/>
</dbReference>